<dbReference type="PANTHER" id="PTHR36029:SF1">
    <property type="entry name" value="PROTEIN TPLATE"/>
    <property type="match status" value="1"/>
</dbReference>
<organism evidence="1 2">
    <name type="scientific">Klebsormidium nitens</name>
    <name type="common">Green alga</name>
    <name type="synonym">Ulothrix nitens</name>
    <dbReference type="NCBI Taxonomy" id="105231"/>
    <lineage>
        <taxon>Eukaryota</taxon>
        <taxon>Viridiplantae</taxon>
        <taxon>Streptophyta</taxon>
        <taxon>Klebsormidiophyceae</taxon>
        <taxon>Klebsormidiales</taxon>
        <taxon>Klebsormidiaceae</taxon>
        <taxon>Klebsormidium</taxon>
    </lineage>
</organism>
<dbReference type="Gene3D" id="1.25.10.10">
    <property type="entry name" value="Leucine-rich Repeat Variant"/>
    <property type="match status" value="1"/>
</dbReference>
<dbReference type="AlphaFoldDB" id="A0A1Y1HRF0"/>
<dbReference type="OMA" id="WEIVCTG"/>
<dbReference type="GO" id="GO:0006897">
    <property type="term" value="P:endocytosis"/>
    <property type="evidence" value="ECO:0007669"/>
    <property type="project" value="InterPro"/>
</dbReference>
<name>A0A1Y1HRF0_KLENI</name>
<evidence type="ECO:0000313" key="1">
    <source>
        <dbReference type="EMBL" id="GAQ81210.1"/>
    </source>
</evidence>
<dbReference type="PANTHER" id="PTHR36029">
    <property type="entry name" value="TSET COMPLEX MEMBER TSTA"/>
    <property type="match status" value="1"/>
</dbReference>
<protein>
    <submittedName>
        <fullName evidence="1">ARM repeat superfamily protein</fullName>
    </submittedName>
</protein>
<dbReference type="Proteomes" id="UP000054558">
    <property type="component" value="Unassembled WGS sequence"/>
</dbReference>
<dbReference type="InterPro" id="IPR016024">
    <property type="entry name" value="ARM-type_fold"/>
</dbReference>
<accession>A0A1Y1HRF0</accession>
<dbReference type="STRING" id="105231.A0A1Y1HRF0"/>
<dbReference type="OrthoDB" id="2018252at2759"/>
<keyword evidence="2" id="KW-1185">Reference proteome</keyword>
<proteinExistence type="predicted"/>
<gene>
    <name evidence="1" type="ORF">KFL_000740110</name>
</gene>
<dbReference type="InterPro" id="IPR037501">
    <property type="entry name" value="TPLATE"/>
</dbReference>
<evidence type="ECO:0000313" key="2">
    <source>
        <dbReference type="Proteomes" id="UP000054558"/>
    </source>
</evidence>
<dbReference type="SUPFAM" id="SSF48371">
    <property type="entry name" value="ARM repeat"/>
    <property type="match status" value="1"/>
</dbReference>
<sequence length="1136" mass="123914">MDVVLAQLRGDIASGDAAKQMQALAIALQYSASGTDISSLGKKVCDEIVRAPAGPVTKKLAYDVIRSTRLTAEQWEGVCRGVANDLEYHDRDVTATAAAFLTAIPSWRIGKFILDHNKEITACIIDPNPNVRQAVLEALGCLLARDDVILLCSTSGNLLDRVNAWYKQIGQSMLDSSNQVCRAAFEAVGHLFAEFSGKRLSRLAGDKLIPGEASVAVRCQFVMTLVDLVWARRDLLMARAALLPFESLRYTVLPLVFAARARVTGLLEEMRALAGMQASSDVSTAPRADSDAENALGIADIVSHLAPYLNSLDPALVYEVGINMLALAGVPGGKAEWAAAPITAFLALWDRQEYGAGREALVRAVASNIQLLDLHLQVALFKRLLLMVRNLRVEADRMHALARVCRTALAVDLFAKGSVRRGQKPLPGTDVSSLFEDAKTREELSAVTSSGLFREELVACLVESCFQLSQPLPEASTSGNRVLGSLALATSHEAMGWTHAALGVVEVCRPCIKWDCNQRTYAMDSYLRLLVRLCHLYETSAGVKSAKDGATSEQILAEQRLQVLQRQLLLDLKDVATRRMRVRLLWALCEHLNLDGLNPLLADDPTDPVNILIFNLHELLFNVDSGTALVTNRLQDVQALLLCAQHLGARNARAAALLVLDLENFRGSSLADTVNKNQCRLVVNVLKYIQEKPLSRWTGWVRGTGEYPFGHQKLSVQYNEPASAQDRKLESLVKTAVQELWRPAPSELALAVTGGRTIRPVSAAKTLSGSSDPCFLEATHLADVNERKLTLNMKIVNVTELQLPQVDVRVGLDGAVDFLDKSPQALRQLKDLASQDPVLADVTVTVSKFERCTLNVQLLYYPGGGESPAASALDETPLNEYGDILPRSRRGSANAVVTPGRGECVVLRCKPYRVPLTELLLPMESAPVDFFRLWPTLPAMADFTCAYEYDPTDKDASAAGAGLPPFMSGLAALAGKPLARVCSHIIRTTQGFQLCYLARTWFGDTLAMVVFGNSEPATVGGFGDDVTVASCRFVFRSSSEHVVAEIKAEAQFWFDDLTDGAVRLLTEREVEADARAKLERAMQPVHLNLPPIKTRQDDSLLPGMGPRAPTGAAEEQMALQTAVLQEWHVLRAQQVH</sequence>
<reference evidence="1 2" key="1">
    <citation type="journal article" date="2014" name="Nat. Commun.">
        <title>Klebsormidium flaccidum genome reveals primary factors for plant terrestrial adaptation.</title>
        <authorList>
            <person name="Hori K."/>
            <person name="Maruyama F."/>
            <person name="Fujisawa T."/>
            <person name="Togashi T."/>
            <person name="Yamamoto N."/>
            <person name="Seo M."/>
            <person name="Sato S."/>
            <person name="Yamada T."/>
            <person name="Mori H."/>
            <person name="Tajima N."/>
            <person name="Moriyama T."/>
            <person name="Ikeuchi M."/>
            <person name="Watanabe M."/>
            <person name="Wada H."/>
            <person name="Kobayashi K."/>
            <person name="Saito M."/>
            <person name="Masuda T."/>
            <person name="Sasaki-Sekimoto Y."/>
            <person name="Mashiguchi K."/>
            <person name="Awai K."/>
            <person name="Shimojima M."/>
            <person name="Masuda S."/>
            <person name="Iwai M."/>
            <person name="Nobusawa T."/>
            <person name="Narise T."/>
            <person name="Kondo S."/>
            <person name="Saito H."/>
            <person name="Sato R."/>
            <person name="Murakawa M."/>
            <person name="Ihara Y."/>
            <person name="Oshima-Yamada Y."/>
            <person name="Ohtaka K."/>
            <person name="Satoh M."/>
            <person name="Sonobe K."/>
            <person name="Ishii M."/>
            <person name="Ohtani R."/>
            <person name="Kanamori-Sato M."/>
            <person name="Honoki R."/>
            <person name="Miyazaki D."/>
            <person name="Mochizuki H."/>
            <person name="Umetsu J."/>
            <person name="Higashi K."/>
            <person name="Shibata D."/>
            <person name="Kamiya Y."/>
            <person name="Sato N."/>
            <person name="Nakamura Y."/>
            <person name="Tabata S."/>
            <person name="Ida S."/>
            <person name="Kurokawa K."/>
            <person name="Ohta H."/>
        </authorList>
    </citation>
    <scope>NUCLEOTIDE SEQUENCE [LARGE SCALE GENOMIC DNA]</scope>
    <source>
        <strain evidence="1 2">NIES-2285</strain>
    </source>
</reference>
<dbReference type="InterPro" id="IPR011989">
    <property type="entry name" value="ARM-like"/>
</dbReference>
<dbReference type="EMBL" id="DF237023">
    <property type="protein sequence ID" value="GAQ81210.1"/>
    <property type="molecule type" value="Genomic_DNA"/>
</dbReference>